<feature type="compositionally biased region" description="Low complexity" evidence="1">
    <location>
        <begin position="808"/>
        <end position="832"/>
    </location>
</feature>
<reference evidence="5" key="1">
    <citation type="submission" date="2016-11" db="UniProtKB">
        <authorList>
            <consortium name="WormBaseParasite"/>
        </authorList>
    </citation>
    <scope>IDENTIFICATION</scope>
</reference>
<dbReference type="CDD" id="cd00159">
    <property type="entry name" value="RhoGAP"/>
    <property type="match status" value="1"/>
</dbReference>
<protein>
    <submittedName>
        <fullName evidence="5">Rho-GAP domain-containing protein</fullName>
    </submittedName>
</protein>
<dbReference type="AlphaFoldDB" id="A0A1I7XNB8"/>
<dbReference type="SMART" id="SM00324">
    <property type="entry name" value="RhoGAP"/>
    <property type="match status" value="1"/>
</dbReference>
<accession>A0A1I7XNB8</accession>
<feature type="region of interest" description="Disordered" evidence="1">
    <location>
        <begin position="938"/>
        <end position="1000"/>
    </location>
</feature>
<evidence type="ECO:0000256" key="2">
    <source>
        <dbReference type="SAM" id="Phobius"/>
    </source>
</evidence>
<feature type="compositionally biased region" description="Low complexity" evidence="1">
    <location>
        <begin position="941"/>
        <end position="955"/>
    </location>
</feature>
<feature type="transmembrane region" description="Helical" evidence="2">
    <location>
        <begin position="302"/>
        <end position="323"/>
    </location>
</feature>
<dbReference type="PANTHER" id="PTHR15670">
    <property type="entry name" value="RHO GTPASE ACTIVATING PROTEIN 11A"/>
    <property type="match status" value="1"/>
</dbReference>
<keyword evidence="2" id="KW-0472">Membrane</keyword>
<feature type="compositionally biased region" description="Basic and acidic residues" evidence="1">
    <location>
        <begin position="385"/>
        <end position="421"/>
    </location>
</feature>
<evidence type="ECO:0000259" key="3">
    <source>
        <dbReference type="PROSITE" id="PS50238"/>
    </source>
</evidence>
<feature type="compositionally biased region" description="Pro residues" evidence="1">
    <location>
        <begin position="775"/>
        <end position="787"/>
    </location>
</feature>
<feature type="compositionally biased region" description="Polar residues" evidence="1">
    <location>
        <begin position="433"/>
        <end position="453"/>
    </location>
</feature>
<evidence type="ECO:0000256" key="1">
    <source>
        <dbReference type="SAM" id="MobiDB-lite"/>
    </source>
</evidence>
<dbReference type="Proteomes" id="UP000095283">
    <property type="component" value="Unplaced"/>
</dbReference>
<sequence>MSDSMDGRTTIIDFEVREVSVTRGRQPAISGSGPYGSIHHLGQVHSVNVVLEMLIDPDEAVGQGITKITLKDVPQFLVNSFNFITAEGMHIEGLFRKEGNSSRINKNNWGVYAGSDGIPPNFTVHDVCTMVKRFFRDLKQPLLFGVPLKKKLLALARRTDQNPVTRRELSALFESTLDEDGSILVPLPPAHIGTLGYLMRQLNRISKHAHMHHMTADNLATVFAPTLFRDEVPKEKYRRKDGRRGSQEDLLLSMRNETELRIAAIRLLIEKANWIGLPSNCYVTSYRPTTIRSSSATPSPRFFISLILINLIFRSLLYCFFMFRQPLVLDMVNLQDGRREPNLGKRGSLKEPYSVSGSKVSSARRSSSALRDILSGFGRLRRRSPSKEQPRRRMTTELRQDNSLHVEDTASIKDRGRDRQPRSPRYVLEFDNTPATPKVSVTHNRDSGSTNRLSRSQQQRRAATRHPTPGPHPDMASSSQPRLSASDHHPTVPVSCCILSNSPLWESKPTDIKVKDNRYCSRRIYKDGQMLKDNPISMLGEEFFDPKLKERSGERTRRRHTTPVKTTNALRSGYFLCICINTKWLLFFQNRQKRRSMSVDRNCGSSCDELELKNNAENVVDSTLILEQKAIESRMRRAKRHKRKDSSLSVLESLCGEFVESERQEKDVQLTESHLVSTATSSVVLPVTNTTPLRAPGLAVVGLTNVICVQQSLSPSSFHTSNSQESPHMLTKQTSLDIRPDSTNDIVMESAHSTDSLPDCDSPKGSLTSDCLPNSIPPPLPSDPPPILRDRLGPQLSLDSSLSRVHTRSPPLSRAPSDRLLPSRPPLLSSRPPLLPKPSMTSSRHAGTPASPMGKKGASTSCLPCTKQSVRQATSLDDEFSSSDHFKSCILAAKDDKDLTTNRRSALELRPSVAFIRKNQQGMVRDRVNLFSQMSTLDPVSGRSSAMSTRSSLGGNSVNGEDYEWIRPTAPPASHTITGGQKRLSGASSVSSSCSRPSSK</sequence>
<name>A0A1I7XNB8_HETBA</name>
<dbReference type="Pfam" id="PF00620">
    <property type="entry name" value="RhoGAP"/>
    <property type="match status" value="1"/>
</dbReference>
<dbReference type="InterPro" id="IPR042869">
    <property type="entry name" value="ARHGAP11A/B"/>
</dbReference>
<dbReference type="PANTHER" id="PTHR15670:SF4">
    <property type="entry name" value="RHO GTPASE-ACTIVATING PROTEIN 11A"/>
    <property type="match status" value="1"/>
</dbReference>
<dbReference type="SUPFAM" id="SSF48350">
    <property type="entry name" value="GTPase activation domain, GAP"/>
    <property type="match status" value="1"/>
</dbReference>
<proteinExistence type="predicted"/>
<organism evidence="4 5">
    <name type="scientific">Heterorhabditis bacteriophora</name>
    <name type="common">Entomopathogenic nematode worm</name>
    <dbReference type="NCBI Taxonomy" id="37862"/>
    <lineage>
        <taxon>Eukaryota</taxon>
        <taxon>Metazoa</taxon>
        <taxon>Ecdysozoa</taxon>
        <taxon>Nematoda</taxon>
        <taxon>Chromadorea</taxon>
        <taxon>Rhabditida</taxon>
        <taxon>Rhabditina</taxon>
        <taxon>Rhabditomorpha</taxon>
        <taxon>Strongyloidea</taxon>
        <taxon>Heterorhabditidae</taxon>
        <taxon>Heterorhabditis</taxon>
    </lineage>
</organism>
<dbReference type="Gene3D" id="1.10.555.10">
    <property type="entry name" value="Rho GTPase activation protein"/>
    <property type="match status" value="1"/>
</dbReference>
<feature type="compositionally biased region" description="Low complexity" evidence="1">
    <location>
        <begin position="354"/>
        <end position="369"/>
    </location>
</feature>
<keyword evidence="4" id="KW-1185">Reference proteome</keyword>
<feature type="region of interest" description="Disordered" evidence="1">
    <location>
        <begin position="752"/>
        <end position="862"/>
    </location>
</feature>
<dbReference type="InterPro" id="IPR008936">
    <property type="entry name" value="Rho_GTPase_activation_prot"/>
</dbReference>
<dbReference type="GO" id="GO:0007165">
    <property type="term" value="P:signal transduction"/>
    <property type="evidence" value="ECO:0007669"/>
    <property type="project" value="InterPro"/>
</dbReference>
<feature type="compositionally biased region" description="Low complexity" evidence="1">
    <location>
        <begin position="985"/>
        <end position="1000"/>
    </location>
</feature>
<feature type="region of interest" description="Disordered" evidence="1">
    <location>
        <begin position="339"/>
        <end position="490"/>
    </location>
</feature>
<keyword evidence="2" id="KW-1133">Transmembrane helix</keyword>
<dbReference type="PROSITE" id="PS50238">
    <property type="entry name" value="RHOGAP"/>
    <property type="match status" value="1"/>
</dbReference>
<keyword evidence="2" id="KW-0812">Transmembrane</keyword>
<evidence type="ECO:0000313" key="4">
    <source>
        <dbReference type="Proteomes" id="UP000095283"/>
    </source>
</evidence>
<feature type="region of interest" description="Disordered" evidence="1">
    <location>
        <begin position="715"/>
        <end position="737"/>
    </location>
</feature>
<dbReference type="GO" id="GO:0005096">
    <property type="term" value="F:GTPase activator activity"/>
    <property type="evidence" value="ECO:0007669"/>
    <property type="project" value="TreeGrafter"/>
</dbReference>
<evidence type="ECO:0000313" key="5">
    <source>
        <dbReference type="WBParaSite" id="Hba_18819"/>
    </source>
</evidence>
<dbReference type="WBParaSite" id="Hba_18819">
    <property type="protein sequence ID" value="Hba_18819"/>
    <property type="gene ID" value="Hba_18819"/>
</dbReference>
<feature type="domain" description="Rho-GAP" evidence="3">
    <location>
        <begin position="63"/>
        <end position="276"/>
    </location>
</feature>
<dbReference type="InterPro" id="IPR000198">
    <property type="entry name" value="RhoGAP_dom"/>
</dbReference>